<dbReference type="Proteomes" id="UP001174691">
    <property type="component" value="Unassembled WGS sequence"/>
</dbReference>
<dbReference type="InterPro" id="IPR001452">
    <property type="entry name" value="SH3_domain"/>
</dbReference>
<feature type="compositionally biased region" description="Pro residues" evidence="3">
    <location>
        <begin position="574"/>
        <end position="600"/>
    </location>
</feature>
<dbReference type="InterPro" id="IPR057402">
    <property type="entry name" value="AIM3_BBC1_C"/>
</dbReference>
<feature type="compositionally biased region" description="Basic and acidic residues" evidence="3">
    <location>
        <begin position="354"/>
        <end position="372"/>
    </location>
</feature>
<reference evidence="5" key="1">
    <citation type="submission" date="2022-07" db="EMBL/GenBank/DDBJ databases">
        <title>Fungi with potential for degradation of polypropylene.</title>
        <authorList>
            <person name="Gostincar C."/>
        </authorList>
    </citation>
    <scope>NUCLEOTIDE SEQUENCE</scope>
    <source>
        <strain evidence="5">EXF-13287</strain>
    </source>
</reference>
<feature type="domain" description="SH3" evidence="4">
    <location>
        <begin position="1"/>
        <end position="63"/>
    </location>
</feature>
<gene>
    <name evidence="5" type="ORF">NKR19_g9296</name>
</gene>
<dbReference type="Pfam" id="PF25459">
    <property type="entry name" value="AIM3_BBC1_C"/>
    <property type="match status" value="1"/>
</dbReference>
<keyword evidence="1 2" id="KW-0728">SH3 domain</keyword>
<feature type="compositionally biased region" description="Acidic residues" evidence="3">
    <location>
        <begin position="739"/>
        <end position="754"/>
    </location>
</feature>
<evidence type="ECO:0000256" key="1">
    <source>
        <dbReference type="ARBA" id="ARBA00022443"/>
    </source>
</evidence>
<evidence type="ECO:0000256" key="3">
    <source>
        <dbReference type="SAM" id="MobiDB-lite"/>
    </source>
</evidence>
<dbReference type="InterPro" id="IPR035552">
    <property type="entry name" value="Mti1_SH3"/>
</dbReference>
<dbReference type="Pfam" id="PF00018">
    <property type="entry name" value="SH3_1"/>
    <property type="match status" value="1"/>
</dbReference>
<feature type="region of interest" description="Disordered" evidence="3">
    <location>
        <begin position="246"/>
        <end position="462"/>
    </location>
</feature>
<dbReference type="InterPro" id="IPR036028">
    <property type="entry name" value="SH3-like_dom_sf"/>
</dbReference>
<feature type="compositionally biased region" description="Pro residues" evidence="3">
    <location>
        <begin position="633"/>
        <end position="648"/>
    </location>
</feature>
<dbReference type="PANTHER" id="PTHR45929">
    <property type="entry name" value="JAK PATHWAY SIGNAL TRANSDUCTION ADAPTOR MOLECULE"/>
    <property type="match status" value="1"/>
</dbReference>
<feature type="compositionally biased region" description="Basic and acidic residues" evidence="3">
    <location>
        <begin position="761"/>
        <end position="774"/>
    </location>
</feature>
<feature type="compositionally biased region" description="Basic and acidic residues" evidence="3">
    <location>
        <begin position="249"/>
        <end position="269"/>
    </location>
</feature>
<feature type="compositionally biased region" description="Acidic residues" evidence="3">
    <location>
        <begin position="609"/>
        <end position="619"/>
    </location>
</feature>
<dbReference type="PROSITE" id="PS50002">
    <property type="entry name" value="SH3"/>
    <property type="match status" value="1"/>
</dbReference>
<organism evidence="5 6">
    <name type="scientific">Coniochaeta hoffmannii</name>
    <dbReference type="NCBI Taxonomy" id="91930"/>
    <lineage>
        <taxon>Eukaryota</taxon>
        <taxon>Fungi</taxon>
        <taxon>Dikarya</taxon>
        <taxon>Ascomycota</taxon>
        <taxon>Pezizomycotina</taxon>
        <taxon>Sordariomycetes</taxon>
        <taxon>Sordariomycetidae</taxon>
        <taxon>Coniochaetales</taxon>
        <taxon>Coniochaetaceae</taxon>
        <taxon>Coniochaeta</taxon>
    </lineage>
</organism>
<feature type="region of interest" description="Disordered" evidence="3">
    <location>
        <begin position="476"/>
        <end position="916"/>
    </location>
</feature>
<evidence type="ECO:0000259" key="4">
    <source>
        <dbReference type="PROSITE" id="PS50002"/>
    </source>
</evidence>
<feature type="compositionally biased region" description="Gly residues" evidence="3">
    <location>
        <begin position="476"/>
        <end position="488"/>
    </location>
</feature>
<feature type="compositionally biased region" description="Basic and acidic residues" evidence="3">
    <location>
        <begin position="329"/>
        <end position="341"/>
    </location>
</feature>
<name>A0AA38RAT9_9PEZI</name>
<feature type="compositionally biased region" description="Acidic residues" evidence="3">
    <location>
        <begin position="433"/>
        <end position="456"/>
    </location>
</feature>
<sequence length="1198" mass="129188">MFKVKAIYEYNSGHDDDLRFNIGQIITVTEEEDADWYAGEYVDESGVKQEGIFPRNFVEKYEPTAPPRPTRTRTKNHPEQHSAAPDSPAPASASLQSPKLPAREPEEEEHTQAPAQTKTAPAPTPEPAAAPEPTARKSVETKSPPAGPKPAPAQPAPVPQPAVTSPPPAKPTTSEPKPAGPPPVSEKPSSFKDRIAAFNKSAAPPIAPFKPSGLGAGGSAFIKKPFVAPPPSRNAYIPPAQNAPVAKVYRRDEDPEIKEREAETQESAEKAGLVPGSHASEAAVGGEDEPKPLSLKERLALLQKQQMEAAQRHADAVAKKEKPKRPAKKRVESHEAHHAEESEASIPPAIPQPPERRDSEEVPRKSTDEPHPPRGTHPPRRKSSKGPEPHDGNEADMSGAGETTEGQDDDLTEREDSDHQPKHVATAAKQDDERLDQEEVVDEEDEDEEEEEDDVDPEVRRKEELRARMARIAGGMGGMGAIFGGGIPSGAPSAPPKRKKSAAPEAPEETASPSSRAPPVPTMMALPGMSRVKSAEEKPQPEDEESEEEEDETELRTPHQESAPQFAPSRESGGPPPVPSGRPAPPPVPTESRPVPPPPAAEQAPSEGSESDDELDEGALVEHPPATTQSTRAPPPLPPLSAPSPALPTSPTSPKSNRRSYIGEGALPTSPTAAAPPLPPDNRRNSRLPPPVPSGAPAPPPAQTRPPPPPPPAVLSRASTADTRGPLSPTRHMPHAEHLDEDEEVTEYEGDYDTDIASSAPHKDALKSHQRESSFEDTTSVRSPVTEAPPSLPPPVPSAAAPRGPPPVPSQPPPETRRSVDAPRAAPPPPPKETPRYGDDDYDPFNYASPPAIPSMSHPPPPPPPSRPAEESYYAEAASPYQAPPPERRGPPPAPPSAVPPQRTNTRQSLDVQRQVPGVRRSVDVARPSMESGFVANELDLASSSGWWLKPNNVPPQLQGRKDIYFESEESTSSDPRGKTIITRDIYVLFQDYSQTVITVRFDPYNQSDVQLEQRHEAPPRTLRQDQLEQSYERFGRAIGEAVSGKQNTVVGDGTPQALVYELLRPHRDALLPVGTRAYGALVYSNLANASTTQNDEIRPGDIISIRNAKFQGKHGPMHAKYSAEVGKPDHVGIVAEWDGTKKKVRAWEQGRESKKVKVESFKLDDLRSGEVKIWRVMPRSWVGWESGTGGAGVGQGN</sequence>
<feature type="compositionally biased region" description="Acidic residues" evidence="3">
    <location>
        <begin position="542"/>
        <end position="553"/>
    </location>
</feature>
<feature type="compositionally biased region" description="Low complexity" evidence="3">
    <location>
        <begin position="871"/>
        <end position="881"/>
    </location>
</feature>
<feature type="compositionally biased region" description="Pro residues" evidence="3">
    <location>
        <begin position="790"/>
        <end position="814"/>
    </location>
</feature>
<accession>A0AA38RAT9</accession>
<feature type="compositionally biased region" description="Pro residues" evidence="3">
    <location>
        <begin position="688"/>
        <end position="713"/>
    </location>
</feature>
<feature type="compositionally biased region" description="Low complexity" evidence="3">
    <location>
        <begin position="503"/>
        <end position="515"/>
    </location>
</feature>
<feature type="compositionally biased region" description="Pro residues" evidence="3">
    <location>
        <begin position="145"/>
        <end position="170"/>
    </location>
</feature>
<feature type="compositionally biased region" description="Low complexity" evidence="3">
    <location>
        <begin position="112"/>
        <end position="121"/>
    </location>
</feature>
<dbReference type="InterPro" id="IPR050670">
    <property type="entry name" value="STAM"/>
</dbReference>
<evidence type="ECO:0000313" key="5">
    <source>
        <dbReference type="EMBL" id="KAJ9132482.1"/>
    </source>
</evidence>
<dbReference type="EMBL" id="JANBVN010000217">
    <property type="protein sequence ID" value="KAJ9132482.1"/>
    <property type="molecule type" value="Genomic_DNA"/>
</dbReference>
<dbReference type="SUPFAM" id="SSF50044">
    <property type="entry name" value="SH3-domain"/>
    <property type="match status" value="1"/>
</dbReference>
<dbReference type="Gene3D" id="2.30.30.40">
    <property type="entry name" value="SH3 Domains"/>
    <property type="match status" value="1"/>
</dbReference>
<feature type="compositionally biased region" description="Pro residues" evidence="3">
    <location>
        <begin position="851"/>
        <end position="867"/>
    </location>
</feature>
<dbReference type="CDD" id="cd11887">
    <property type="entry name" value="SH3_Bbc1"/>
    <property type="match status" value="1"/>
</dbReference>
<feature type="compositionally biased region" description="Low complexity" evidence="3">
    <location>
        <begin position="82"/>
        <end position="100"/>
    </location>
</feature>
<dbReference type="AlphaFoldDB" id="A0AA38RAT9"/>
<evidence type="ECO:0000256" key="2">
    <source>
        <dbReference type="PROSITE-ProRule" id="PRU00192"/>
    </source>
</evidence>
<dbReference type="PANTHER" id="PTHR45929:SF6">
    <property type="entry name" value="SH3 DOMAIN PROTEIN (AFU_ORTHOLOGUE AFUA_2G10320)"/>
    <property type="match status" value="1"/>
</dbReference>
<protein>
    <submittedName>
        <fullName evidence="5">Myosin tail region-interacting protein MTI1</fullName>
    </submittedName>
</protein>
<keyword evidence="6" id="KW-1185">Reference proteome</keyword>
<proteinExistence type="predicted"/>
<feature type="compositionally biased region" description="Basic and acidic residues" evidence="3">
    <location>
        <begin position="310"/>
        <end position="320"/>
    </location>
</feature>
<evidence type="ECO:0000313" key="6">
    <source>
        <dbReference type="Proteomes" id="UP001174691"/>
    </source>
</evidence>
<feature type="region of interest" description="Disordered" evidence="3">
    <location>
        <begin position="53"/>
        <end position="214"/>
    </location>
</feature>
<feature type="compositionally biased region" description="Basic and acidic residues" evidence="3">
    <location>
        <begin position="288"/>
        <end position="299"/>
    </location>
</feature>
<comment type="caution">
    <text evidence="5">The sequence shown here is derived from an EMBL/GenBank/DDBJ whole genome shotgun (WGS) entry which is preliminary data.</text>
</comment>
<dbReference type="SMART" id="SM00326">
    <property type="entry name" value="SH3"/>
    <property type="match status" value="1"/>
</dbReference>